<dbReference type="BioCyc" id="ECAT999415-HMP:GTTI-277-MONOMER"/>
<comment type="caution">
    <text evidence="2">The sequence shown here is derived from an EMBL/GenBank/DDBJ whole genome shotgun (WGS) entry which is preliminary data.</text>
</comment>
<dbReference type="AlphaFoldDB" id="M2Q3M3"/>
<sequence length="247" mass="27876">MRFIEFGKKAYPTIILIHGGGLAHWSFFPVAKELEKNYHVVLPCLSGHGGEMDTYVSHEECAQKIMSYIHSECHGKIFAIGGLSVGAQIALTVLSKDSKIAQYAIIESCEVIPSISTKTILTPAIKTIYPLIKQKWFSKKQAEAISVPDTMWSYYYRDIQKMSSASLTNLVKDSMSYTIPPTLKNTLAHTLILFGEKEVHSVRKSARLISKTIPHSQLYTTLGMKHGEFSLQHPKHYARLLQRFFKL</sequence>
<reference evidence="2 3" key="1">
    <citation type="submission" date="2013-02" db="EMBL/GenBank/DDBJ databases">
        <title>The Genome Sequence of Lactobacillus catenaformis F0143.</title>
        <authorList>
            <consortium name="The Broad Institute Genome Sequencing Platform"/>
            <person name="Earl A."/>
            <person name="Ward D."/>
            <person name="Feldgarden M."/>
            <person name="Gevers D."/>
            <person name="Izard J."/>
            <person name="Blanton J.M."/>
            <person name="Mathney J."/>
            <person name="Dewhirst F.E."/>
            <person name="Young S.K."/>
            <person name="Zeng Q."/>
            <person name="Gargeya S."/>
            <person name="Fitzgerald M."/>
            <person name="Haas B."/>
            <person name="Abouelleil A."/>
            <person name="Alvarado L."/>
            <person name="Arachchi H.M."/>
            <person name="Berlin A."/>
            <person name="Chapman S.B."/>
            <person name="Gearin G."/>
            <person name="Goldberg J."/>
            <person name="Griggs A."/>
            <person name="Gujja S."/>
            <person name="Hansen M."/>
            <person name="Heiman D."/>
            <person name="Howarth C."/>
            <person name="Larimer J."/>
            <person name="Lui A."/>
            <person name="MacDonald P.J.P."/>
            <person name="McCowen C."/>
            <person name="Montmayeur A."/>
            <person name="Murphy C."/>
            <person name="Neiman D."/>
            <person name="Pearson M."/>
            <person name="Priest M."/>
            <person name="Roberts A."/>
            <person name="Saif S."/>
            <person name="Shea T."/>
            <person name="Sisk P."/>
            <person name="Stolte C."/>
            <person name="Sykes S."/>
            <person name="Wortman J."/>
            <person name="Nusbaum C."/>
            <person name="Birren B."/>
        </authorList>
    </citation>
    <scope>NUCLEOTIDE SEQUENCE [LARGE SCALE GENOMIC DNA]</scope>
    <source>
        <strain evidence="2 3">OT 569</strain>
    </source>
</reference>
<name>M2Q3M3_9FIRM</name>
<organism evidence="2 3">
    <name type="scientific">Eggerthia catenaformis OT 569 = DSM 20559</name>
    <dbReference type="NCBI Taxonomy" id="999415"/>
    <lineage>
        <taxon>Bacteria</taxon>
        <taxon>Bacillati</taxon>
        <taxon>Bacillota</taxon>
        <taxon>Erysipelotrichia</taxon>
        <taxon>Erysipelotrichales</taxon>
        <taxon>Coprobacillaceae</taxon>
        <taxon>Eggerthia</taxon>
    </lineage>
</organism>
<keyword evidence="3" id="KW-1185">Reference proteome</keyword>
<dbReference type="InterPro" id="IPR029058">
    <property type="entry name" value="AB_hydrolase_fold"/>
</dbReference>
<feature type="domain" description="AB hydrolase-1" evidence="1">
    <location>
        <begin position="14"/>
        <end position="234"/>
    </location>
</feature>
<dbReference type="eggNOG" id="COG0596">
    <property type="taxonomic scope" value="Bacteria"/>
</dbReference>
<dbReference type="OrthoDB" id="9776853at2"/>
<dbReference type="Pfam" id="PF12697">
    <property type="entry name" value="Abhydrolase_6"/>
    <property type="match status" value="1"/>
</dbReference>
<accession>M2Q3M3</accession>
<evidence type="ECO:0000313" key="2">
    <source>
        <dbReference type="EMBL" id="EMD17480.1"/>
    </source>
</evidence>
<proteinExistence type="predicted"/>
<gene>
    <name evidence="2" type="ORF">HMPREF9943_00267</name>
</gene>
<dbReference type="Proteomes" id="UP000011758">
    <property type="component" value="Unassembled WGS sequence"/>
</dbReference>
<protein>
    <recommendedName>
        <fullName evidence="1">AB hydrolase-1 domain-containing protein</fullName>
    </recommendedName>
</protein>
<dbReference type="Gene3D" id="3.40.50.1820">
    <property type="entry name" value="alpha/beta hydrolase"/>
    <property type="match status" value="1"/>
</dbReference>
<dbReference type="InterPro" id="IPR000073">
    <property type="entry name" value="AB_hydrolase_1"/>
</dbReference>
<dbReference type="STRING" id="999415.HMPREF9943_00267"/>
<dbReference type="RefSeq" id="WP_004801330.1">
    <property type="nucleotide sequence ID" value="NZ_KB446646.1"/>
</dbReference>
<dbReference type="EMBL" id="AGEJ01000005">
    <property type="protein sequence ID" value="EMD17480.1"/>
    <property type="molecule type" value="Genomic_DNA"/>
</dbReference>
<evidence type="ECO:0000313" key="3">
    <source>
        <dbReference type="Proteomes" id="UP000011758"/>
    </source>
</evidence>
<dbReference type="SUPFAM" id="SSF53474">
    <property type="entry name" value="alpha/beta-Hydrolases"/>
    <property type="match status" value="1"/>
</dbReference>
<evidence type="ECO:0000259" key="1">
    <source>
        <dbReference type="Pfam" id="PF12697"/>
    </source>
</evidence>